<accession>A0ABQ9IAH6</accession>
<protein>
    <submittedName>
        <fullName evidence="2">Uncharacterized protein</fullName>
    </submittedName>
</protein>
<dbReference type="EMBL" id="JARBHB010000002">
    <property type="protein sequence ID" value="KAJ8893674.1"/>
    <property type="molecule type" value="Genomic_DNA"/>
</dbReference>
<sequence>MHGWGKRDIPKTTRQLAASSDTIPACENPGVTRPRIEPGGGRAVSLLASHQGELGSILGRATPGFSHMGIVLAYAAGRRVFLGSSVSRAPSLMTSLLRAAQISRQHHTDQDEGSLPPVKEETYLRSANRQKGMNVHAGHMHVYSTCSVDFIREFRIFTTKR</sequence>
<gene>
    <name evidence="2" type="ORF">PR048_006274</name>
</gene>
<evidence type="ECO:0000313" key="3">
    <source>
        <dbReference type="Proteomes" id="UP001159363"/>
    </source>
</evidence>
<evidence type="ECO:0000256" key="1">
    <source>
        <dbReference type="SAM" id="MobiDB-lite"/>
    </source>
</evidence>
<proteinExistence type="predicted"/>
<feature type="region of interest" description="Disordered" evidence="1">
    <location>
        <begin position="1"/>
        <end position="39"/>
    </location>
</feature>
<keyword evidence="3" id="KW-1185">Reference proteome</keyword>
<comment type="caution">
    <text evidence="2">The sequence shown here is derived from an EMBL/GenBank/DDBJ whole genome shotgun (WGS) entry which is preliminary data.</text>
</comment>
<feature type="compositionally biased region" description="Polar residues" evidence="1">
    <location>
        <begin position="12"/>
        <end position="22"/>
    </location>
</feature>
<feature type="compositionally biased region" description="Basic and acidic residues" evidence="1">
    <location>
        <begin position="1"/>
        <end position="11"/>
    </location>
</feature>
<reference evidence="2 3" key="1">
    <citation type="submission" date="2023-02" db="EMBL/GenBank/DDBJ databases">
        <title>LHISI_Scaffold_Assembly.</title>
        <authorList>
            <person name="Stuart O.P."/>
            <person name="Cleave R."/>
            <person name="Magrath M.J.L."/>
            <person name="Mikheyev A.S."/>
        </authorList>
    </citation>
    <scope>NUCLEOTIDE SEQUENCE [LARGE SCALE GENOMIC DNA]</scope>
    <source>
        <strain evidence="2">Daus_M_001</strain>
        <tissue evidence="2">Leg muscle</tissue>
    </source>
</reference>
<evidence type="ECO:0000313" key="2">
    <source>
        <dbReference type="EMBL" id="KAJ8893674.1"/>
    </source>
</evidence>
<dbReference type="Proteomes" id="UP001159363">
    <property type="component" value="Chromosome 2"/>
</dbReference>
<organism evidence="2 3">
    <name type="scientific">Dryococelus australis</name>
    <dbReference type="NCBI Taxonomy" id="614101"/>
    <lineage>
        <taxon>Eukaryota</taxon>
        <taxon>Metazoa</taxon>
        <taxon>Ecdysozoa</taxon>
        <taxon>Arthropoda</taxon>
        <taxon>Hexapoda</taxon>
        <taxon>Insecta</taxon>
        <taxon>Pterygota</taxon>
        <taxon>Neoptera</taxon>
        <taxon>Polyneoptera</taxon>
        <taxon>Phasmatodea</taxon>
        <taxon>Verophasmatodea</taxon>
        <taxon>Anareolatae</taxon>
        <taxon>Phasmatidae</taxon>
        <taxon>Eurycanthinae</taxon>
        <taxon>Dryococelus</taxon>
    </lineage>
</organism>
<name>A0ABQ9IAH6_9NEOP</name>